<dbReference type="RefSeq" id="WP_173132513.1">
    <property type="nucleotide sequence ID" value="NZ_JABRWJ010000011.1"/>
</dbReference>
<evidence type="ECO:0000313" key="3">
    <source>
        <dbReference type="Proteomes" id="UP000737171"/>
    </source>
</evidence>
<comment type="caution">
    <text evidence="2">The sequence shown here is derived from an EMBL/GenBank/DDBJ whole genome shotgun (WGS) entry which is preliminary data.</text>
</comment>
<feature type="region of interest" description="Disordered" evidence="1">
    <location>
        <begin position="60"/>
        <end position="80"/>
    </location>
</feature>
<reference evidence="2 3" key="1">
    <citation type="submission" date="2020-05" db="EMBL/GenBank/DDBJ databases">
        <title>Aquincola sp. isolate from soil.</title>
        <authorList>
            <person name="Han J."/>
            <person name="Kim D.-U."/>
        </authorList>
    </citation>
    <scope>NUCLEOTIDE SEQUENCE [LARGE SCALE GENOMIC DNA]</scope>
    <source>
        <strain evidence="2 3">S2</strain>
    </source>
</reference>
<protein>
    <submittedName>
        <fullName evidence="2">DUF4124 domain-containing protein</fullName>
    </submittedName>
</protein>
<organism evidence="2 3">
    <name type="scientific">Pseudaquabacterium terrae</name>
    <dbReference type="NCBI Taxonomy" id="2732868"/>
    <lineage>
        <taxon>Bacteria</taxon>
        <taxon>Pseudomonadati</taxon>
        <taxon>Pseudomonadota</taxon>
        <taxon>Betaproteobacteria</taxon>
        <taxon>Burkholderiales</taxon>
        <taxon>Sphaerotilaceae</taxon>
        <taxon>Pseudaquabacterium</taxon>
    </lineage>
</organism>
<gene>
    <name evidence="2" type="ORF">HLB44_30970</name>
</gene>
<dbReference type="EMBL" id="JABRWJ010000011">
    <property type="protein sequence ID" value="NRF71417.1"/>
    <property type="molecule type" value="Genomic_DNA"/>
</dbReference>
<accession>A0ABX2ERQ4</accession>
<evidence type="ECO:0000313" key="2">
    <source>
        <dbReference type="EMBL" id="NRF71417.1"/>
    </source>
</evidence>
<evidence type="ECO:0000256" key="1">
    <source>
        <dbReference type="SAM" id="MobiDB-lite"/>
    </source>
</evidence>
<proteinExistence type="predicted"/>
<sequence>MHETLRWTFATATSLVMAAAIAQPTGLRHSNGNVYRCDVDGKVTYSDEPCLGAKRVDVQPTRGLDKSSGKERTGADVARERRREGLAEALRPVTGMDAKQFDAEGRRHRLQPADKAECRWLDASIARLEASEKAATGEATATQRDLLSQRRRYLDLRC</sequence>
<feature type="compositionally biased region" description="Basic and acidic residues" evidence="1">
    <location>
        <begin position="63"/>
        <end position="80"/>
    </location>
</feature>
<name>A0ABX2ERQ4_9BURK</name>
<keyword evidence="3" id="KW-1185">Reference proteome</keyword>
<dbReference type="Proteomes" id="UP000737171">
    <property type="component" value="Unassembled WGS sequence"/>
</dbReference>